<sequence>MPSFFTVAVIAVFFELLSTEILSGSSVRNRTPADASSTTFPPFSLPGPWSSAYAGHESTSTAEKDAVTSDPVMPARSRELMFAPLASP</sequence>
<evidence type="ECO:0000313" key="2">
    <source>
        <dbReference type="Proteomes" id="UP000015423"/>
    </source>
</evidence>
<reference evidence="1 2" key="2">
    <citation type="journal article" date="2013" name="J. Biotechnol.">
        <title>Complete genome sequence of the kirromycin producer Streptomyces collinus Tu 365 consisting of a linear chromosome and two linear plasmids.</title>
        <authorList>
            <person name="Ruckert C."/>
            <person name="Szczepanowski R."/>
            <person name="Albersmeier A."/>
            <person name="Goesmann A."/>
            <person name="Iftime D."/>
            <person name="Musiol E.M."/>
            <person name="Blin K."/>
            <person name="Wohlleben W."/>
            <person name="Puhler A."/>
            <person name="Kalinowski J."/>
            <person name="Weber T."/>
        </authorList>
    </citation>
    <scope>NUCLEOTIDE SEQUENCE [LARGE SCALE GENOMIC DNA]</scope>
    <source>
        <strain evidence="2">DSM 40733 / Tue 365</strain>
    </source>
</reference>
<keyword evidence="2" id="KW-1185">Reference proteome</keyword>
<name>S5VMK6_STRC3</name>
<dbReference type="EMBL" id="CP006259">
    <property type="protein sequence ID" value="AGS69605.1"/>
    <property type="molecule type" value="Genomic_DNA"/>
</dbReference>
<dbReference type="KEGG" id="sci:B446_13935"/>
<protein>
    <submittedName>
        <fullName evidence="1">Uncharacterized protein</fullName>
    </submittedName>
</protein>
<proteinExistence type="predicted"/>
<dbReference type="Proteomes" id="UP000015423">
    <property type="component" value="Chromosome"/>
</dbReference>
<dbReference type="AlphaFoldDB" id="S5VMK6"/>
<dbReference type="STRING" id="1214242.B446_13935"/>
<organism evidence="1 2">
    <name type="scientific">Streptomyces collinus (strain DSM 40733 / Tue 365)</name>
    <dbReference type="NCBI Taxonomy" id="1214242"/>
    <lineage>
        <taxon>Bacteria</taxon>
        <taxon>Bacillati</taxon>
        <taxon>Actinomycetota</taxon>
        <taxon>Actinomycetes</taxon>
        <taxon>Kitasatosporales</taxon>
        <taxon>Streptomycetaceae</taxon>
        <taxon>Streptomyces</taxon>
    </lineage>
</organism>
<reference evidence="2" key="1">
    <citation type="submission" date="2012-10" db="EMBL/GenBank/DDBJ databases">
        <title>The complete genome sequence of Streptomyces collinus Tu 365.</title>
        <authorList>
            <person name="Ruckert C."/>
            <person name="Szczepanowski R."/>
            <person name="Goesmann A."/>
            <person name="Pross E.K."/>
            <person name="Musiol E.M."/>
            <person name="Blin K."/>
            <person name="Wohlleben W."/>
            <person name="Puhler A."/>
            <person name="Weber T."/>
            <person name="Kalinowski J."/>
        </authorList>
    </citation>
    <scope>NUCLEOTIDE SEQUENCE [LARGE SCALE GENOMIC DNA]</scope>
    <source>
        <strain evidence="2">DSM 40733 / Tue 365</strain>
    </source>
</reference>
<evidence type="ECO:0000313" key="1">
    <source>
        <dbReference type="EMBL" id="AGS69605.1"/>
    </source>
</evidence>
<accession>S5VMK6</accession>
<dbReference type="HOGENOM" id="CLU_2467564_0_0_11"/>
<gene>
    <name evidence="1" type="ORF">B446_13935</name>
</gene>